<evidence type="ECO:0000256" key="3">
    <source>
        <dbReference type="ARBA" id="ARBA00022723"/>
    </source>
</evidence>
<evidence type="ECO:0000313" key="11">
    <source>
        <dbReference type="Proteomes" id="UP000182375"/>
    </source>
</evidence>
<accession>A0A1H5GVC3</accession>
<name>A0A1H5GVC3_9ACTN</name>
<keyword evidence="2 8" id="KW-0813">Transport</keyword>
<feature type="domain" description="4Fe-4S ferredoxin-type" evidence="9">
    <location>
        <begin position="3"/>
        <end position="31"/>
    </location>
</feature>
<evidence type="ECO:0000256" key="6">
    <source>
        <dbReference type="ARBA" id="ARBA00023014"/>
    </source>
</evidence>
<keyword evidence="3 8" id="KW-0479">Metal-binding</keyword>
<dbReference type="Gene3D" id="3.30.70.20">
    <property type="match status" value="1"/>
</dbReference>
<dbReference type="GO" id="GO:0051538">
    <property type="term" value="F:3 iron, 4 sulfur cluster binding"/>
    <property type="evidence" value="ECO:0007669"/>
    <property type="project" value="UniProtKB-KW"/>
</dbReference>
<dbReference type="GeneID" id="95516232"/>
<evidence type="ECO:0000256" key="8">
    <source>
        <dbReference type="RuleBase" id="RU368020"/>
    </source>
</evidence>
<dbReference type="STRING" id="67331.SAMN04490357_7238"/>
<dbReference type="InterPro" id="IPR001080">
    <property type="entry name" value="3Fe4S_ferredoxin"/>
</dbReference>
<evidence type="ECO:0000256" key="4">
    <source>
        <dbReference type="ARBA" id="ARBA00022982"/>
    </source>
</evidence>
<evidence type="ECO:0000259" key="9">
    <source>
        <dbReference type="PROSITE" id="PS51379"/>
    </source>
</evidence>
<evidence type="ECO:0000256" key="5">
    <source>
        <dbReference type="ARBA" id="ARBA00023004"/>
    </source>
</evidence>
<dbReference type="PANTHER" id="PTHR36923">
    <property type="entry name" value="FERREDOXIN"/>
    <property type="match status" value="1"/>
</dbReference>
<comment type="cofactor">
    <cofactor evidence="1">
        <name>[3Fe-4S] cluster</name>
        <dbReference type="ChEBI" id="CHEBI:21137"/>
    </cofactor>
</comment>
<evidence type="ECO:0000313" key="10">
    <source>
        <dbReference type="EMBL" id="SEE19454.1"/>
    </source>
</evidence>
<dbReference type="SUPFAM" id="SSF54862">
    <property type="entry name" value="4Fe-4S ferredoxins"/>
    <property type="match status" value="1"/>
</dbReference>
<protein>
    <recommendedName>
        <fullName evidence="8">Ferredoxin</fullName>
    </recommendedName>
</protein>
<dbReference type="Proteomes" id="UP000182375">
    <property type="component" value="Unassembled WGS sequence"/>
</dbReference>
<evidence type="ECO:0000256" key="2">
    <source>
        <dbReference type="ARBA" id="ARBA00022448"/>
    </source>
</evidence>
<dbReference type="RefSeq" id="WP_070029763.1">
    <property type="nucleotide sequence ID" value="NZ_FNTD01000004.1"/>
</dbReference>
<evidence type="ECO:0000256" key="7">
    <source>
        <dbReference type="ARBA" id="ARBA00023291"/>
    </source>
</evidence>
<reference evidence="10 11" key="1">
    <citation type="submission" date="2016-10" db="EMBL/GenBank/DDBJ databases">
        <authorList>
            <person name="de Groot N.N."/>
        </authorList>
    </citation>
    <scope>NUCLEOTIDE SEQUENCE [LARGE SCALE GENOMIC DNA]</scope>
    <source>
        <strain evidence="10 11">DSM 40306</strain>
    </source>
</reference>
<gene>
    <name evidence="10" type="ORF">SAMN04490357_7238</name>
</gene>
<dbReference type="PANTHER" id="PTHR36923:SF3">
    <property type="entry name" value="FERREDOXIN"/>
    <property type="match status" value="1"/>
</dbReference>
<dbReference type="InterPro" id="IPR051269">
    <property type="entry name" value="Fe-S_cluster_ET"/>
</dbReference>
<keyword evidence="5 8" id="KW-0408">Iron</keyword>
<dbReference type="GO" id="GO:0009055">
    <property type="term" value="F:electron transfer activity"/>
    <property type="evidence" value="ECO:0007669"/>
    <property type="project" value="UniProtKB-UniRule"/>
</dbReference>
<dbReference type="PROSITE" id="PS51379">
    <property type="entry name" value="4FE4S_FER_2"/>
    <property type="match status" value="1"/>
</dbReference>
<organism evidence="10 11">
    <name type="scientific">Streptomyces misionensis</name>
    <dbReference type="NCBI Taxonomy" id="67331"/>
    <lineage>
        <taxon>Bacteria</taxon>
        <taxon>Bacillati</taxon>
        <taxon>Actinomycetota</taxon>
        <taxon>Actinomycetes</taxon>
        <taxon>Kitasatosporales</taxon>
        <taxon>Streptomycetaceae</taxon>
        <taxon>Streptomyces</taxon>
    </lineage>
</organism>
<proteinExistence type="predicted"/>
<dbReference type="EMBL" id="FNTD01000004">
    <property type="protein sequence ID" value="SEE19454.1"/>
    <property type="molecule type" value="Genomic_DNA"/>
</dbReference>
<keyword evidence="6 8" id="KW-0411">Iron-sulfur</keyword>
<keyword evidence="7" id="KW-0003">3Fe-4S</keyword>
<sequence>MSWQLHVDSGRCIGSGMCAGTAPDLFVLDDDRSHPVSEHVPEGEERALDAADICPMLAITVQDADGKEIGPRD</sequence>
<dbReference type="PRINTS" id="PR00352">
    <property type="entry name" value="3FE4SFRDOXIN"/>
</dbReference>
<dbReference type="AlphaFoldDB" id="A0A1H5GVC3"/>
<dbReference type="Pfam" id="PF13370">
    <property type="entry name" value="Fer4_13"/>
    <property type="match status" value="1"/>
</dbReference>
<dbReference type="GO" id="GO:0005506">
    <property type="term" value="F:iron ion binding"/>
    <property type="evidence" value="ECO:0007669"/>
    <property type="project" value="UniProtKB-UniRule"/>
</dbReference>
<comment type="function">
    <text evidence="8">Ferredoxins are iron-sulfur proteins that transfer electrons in a wide variety of metabolic reactions.</text>
</comment>
<keyword evidence="4 8" id="KW-0249">Electron transport</keyword>
<evidence type="ECO:0000256" key="1">
    <source>
        <dbReference type="ARBA" id="ARBA00001927"/>
    </source>
</evidence>
<dbReference type="InterPro" id="IPR017896">
    <property type="entry name" value="4Fe4S_Fe-S-bd"/>
</dbReference>